<dbReference type="PANTHER" id="PTHR33356">
    <property type="entry name" value="TIP41-LIKE PROTEIN"/>
    <property type="match status" value="1"/>
</dbReference>
<dbReference type="KEGG" id="dzi:111306424"/>
<dbReference type="OrthoDB" id="1931548at2759"/>
<name>A0A6P6A5M8_DURZI</name>
<sequence length="184" mass="20564">MAAGVEDIEVGFKEANSCLPSHVLDDQAIWETKKKKDDVKHNYHRHRSKLPTEPFPPHSKGSSGRHQKPRYSGNWASGGGMQAIFLDSGKKSCGTGVFHPQTVGTNFQSSRKPACSPVLLPFRVVQALNLNVHELGRQISPRRDLKNNSTRSGDKGKDVSTKRWVISQNENSSPEIFLPEEWTY</sequence>
<dbReference type="Proteomes" id="UP000515121">
    <property type="component" value="Unplaced"/>
</dbReference>
<organism evidence="2 3">
    <name type="scientific">Durio zibethinus</name>
    <name type="common">Durian</name>
    <dbReference type="NCBI Taxonomy" id="66656"/>
    <lineage>
        <taxon>Eukaryota</taxon>
        <taxon>Viridiplantae</taxon>
        <taxon>Streptophyta</taxon>
        <taxon>Embryophyta</taxon>
        <taxon>Tracheophyta</taxon>
        <taxon>Spermatophyta</taxon>
        <taxon>Magnoliopsida</taxon>
        <taxon>eudicotyledons</taxon>
        <taxon>Gunneridae</taxon>
        <taxon>Pentapetalae</taxon>
        <taxon>rosids</taxon>
        <taxon>malvids</taxon>
        <taxon>Malvales</taxon>
        <taxon>Malvaceae</taxon>
        <taxon>Helicteroideae</taxon>
        <taxon>Durio</taxon>
    </lineage>
</organism>
<dbReference type="GeneID" id="111306424"/>
<evidence type="ECO:0000256" key="1">
    <source>
        <dbReference type="SAM" id="MobiDB-lite"/>
    </source>
</evidence>
<reference evidence="3" key="1">
    <citation type="submission" date="2025-08" db="UniProtKB">
        <authorList>
            <consortium name="RefSeq"/>
        </authorList>
    </citation>
    <scope>IDENTIFICATION</scope>
    <source>
        <tissue evidence="3">Fruit stalk</tissue>
    </source>
</reference>
<evidence type="ECO:0000313" key="3">
    <source>
        <dbReference type="RefSeq" id="XP_022760031.1"/>
    </source>
</evidence>
<feature type="region of interest" description="Disordered" evidence="1">
    <location>
        <begin position="34"/>
        <end position="73"/>
    </location>
</feature>
<accession>A0A6P6A5M8</accession>
<gene>
    <name evidence="3" type="primary">LOC111306424</name>
</gene>
<dbReference type="AlphaFoldDB" id="A0A6P6A5M8"/>
<dbReference type="RefSeq" id="XP_022760031.1">
    <property type="nucleotide sequence ID" value="XM_022904296.1"/>
</dbReference>
<dbReference type="PANTHER" id="PTHR33356:SF13">
    <property type="entry name" value="DUF4005 DOMAIN-CONTAINING PROTEIN"/>
    <property type="match status" value="1"/>
</dbReference>
<feature type="compositionally biased region" description="Basic and acidic residues" evidence="1">
    <location>
        <begin position="141"/>
        <end position="161"/>
    </location>
</feature>
<protein>
    <submittedName>
        <fullName evidence="3">Uncharacterized protein LOC111306424</fullName>
    </submittedName>
</protein>
<proteinExistence type="predicted"/>
<evidence type="ECO:0000313" key="2">
    <source>
        <dbReference type="Proteomes" id="UP000515121"/>
    </source>
</evidence>
<feature type="region of interest" description="Disordered" evidence="1">
    <location>
        <begin position="141"/>
        <end position="162"/>
    </location>
</feature>
<keyword evidence="2" id="KW-1185">Reference proteome</keyword>